<dbReference type="CDD" id="cd12822">
    <property type="entry name" value="TmCorA-like"/>
    <property type="match status" value="1"/>
</dbReference>
<name>A0ABZ3C7Q9_9ACTN</name>
<dbReference type="Gene3D" id="3.30.460.20">
    <property type="entry name" value="CorA soluble domain-like"/>
    <property type="match status" value="1"/>
</dbReference>
<organism evidence="9 10">
    <name type="scientific">Propioniciclava soli</name>
    <dbReference type="NCBI Taxonomy" id="2775081"/>
    <lineage>
        <taxon>Bacteria</taxon>
        <taxon>Bacillati</taxon>
        <taxon>Actinomycetota</taxon>
        <taxon>Actinomycetes</taxon>
        <taxon>Propionibacteriales</taxon>
        <taxon>Propionibacteriaceae</taxon>
        <taxon>Propioniciclava</taxon>
    </lineage>
</organism>
<feature type="transmembrane region" description="Helical" evidence="8">
    <location>
        <begin position="297"/>
        <end position="317"/>
    </location>
</feature>
<reference evidence="9 10" key="1">
    <citation type="journal article" date="2023" name="Environ Microbiome">
        <title>A coral-associated actinobacterium mitigates coral bleaching under heat stress.</title>
        <authorList>
            <person name="Li J."/>
            <person name="Zou Y."/>
            <person name="Li Q."/>
            <person name="Zhang J."/>
            <person name="Bourne D.G."/>
            <person name="Lyu Y."/>
            <person name="Liu C."/>
            <person name="Zhang S."/>
        </authorList>
    </citation>
    <scope>NUCLEOTIDE SEQUENCE [LARGE SCALE GENOMIC DNA]</scope>
    <source>
        <strain evidence="9 10">SCSIO 13291</strain>
    </source>
</reference>
<evidence type="ECO:0000256" key="5">
    <source>
        <dbReference type="ARBA" id="ARBA00022692"/>
    </source>
</evidence>
<comment type="similarity">
    <text evidence="2">Belongs to the CorA metal ion transporter (MIT) (TC 1.A.35) family.</text>
</comment>
<protein>
    <submittedName>
        <fullName evidence="9">Magnesium transporter CorA family protein</fullName>
    </submittedName>
</protein>
<dbReference type="SUPFAM" id="SSF144083">
    <property type="entry name" value="Magnesium transport protein CorA, transmembrane region"/>
    <property type="match status" value="1"/>
</dbReference>
<dbReference type="Pfam" id="PF01544">
    <property type="entry name" value="CorA"/>
    <property type="match status" value="1"/>
</dbReference>
<dbReference type="RefSeq" id="WP_342372356.1">
    <property type="nucleotide sequence ID" value="NZ_CP115965.1"/>
</dbReference>
<keyword evidence="3" id="KW-0813">Transport</keyword>
<feature type="transmembrane region" description="Helical" evidence="8">
    <location>
        <begin position="267"/>
        <end position="285"/>
    </location>
</feature>
<keyword evidence="6 8" id="KW-1133">Transmembrane helix</keyword>
<dbReference type="EMBL" id="CP115965">
    <property type="protein sequence ID" value="WZW98261.1"/>
    <property type="molecule type" value="Genomic_DNA"/>
</dbReference>
<dbReference type="PANTHER" id="PTHR46494">
    <property type="entry name" value="CORA FAMILY METAL ION TRANSPORTER (EUROFUNG)"/>
    <property type="match status" value="1"/>
</dbReference>
<keyword evidence="10" id="KW-1185">Reference proteome</keyword>
<accession>A0ABZ3C7Q9</accession>
<evidence type="ECO:0000256" key="8">
    <source>
        <dbReference type="SAM" id="Phobius"/>
    </source>
</evidence>
<dbReference type="InterPro" id="IPR045861">
    <property type="entry name" value="CorA_cytoplasmic_dom"/>
</dbReference>
<evidence type="ECO:0000256" key="7">
    <source>
        <dbReference type="ARBA" id="ARBA00023136"/>
    </source>
</evidence>
<keyword evidence="4" id="KW-1003">Cell membrane</keyword>
<dbReference type="InterPro" id="IPR002523">
    <property type="entry name" value="MgTranspt_CorA/ZnTranspt_ZntB"/>
</dbReference>
<dbReference type="InterPro" id="IPR045863">
    <property type="entry name" value="CorA_TM1_TM2"/>
</dbReference>
<gene>
    <name evidence="9" type="ORF">PCC79_15440</name>
</gene>
<dbReference type="SUPFAM" id="SSF143865">
    <property type="entry name" value="CorA soluble domain-like"/>
    <property type="match status" value="1"/>
</dbReference>
<evidence type="ECO:0000256" key="1">
    <source>
        <dbReference type="ARBA" id="ARBA00004651"/>
    </source>
</evidence>
<dbReference type="PANTHER" id="PTHR46494:SF1">
    <property type="entry name" value="CORA FAMILY METAL ION TRANSPORTER (EUROFUNG)"/>
    <property type="match status" value="1"/>
</dbReference>
<evidence type="ECO:0000313" key="9">
    <source>
        <dbReference type="EMBL" id="WZW98261.1"/>
    </source>
</evidence>
<keyword evidence="7 8" id="KW-0472">Membrane</keyword>
<evidence type="ECO:0000256" key="3">
    <source>
        <dbReference type="ARBA" id="ARBA00022448"/>
    </source>
</evidence>
<keyword evidence="5 8" id="KW-0812">Transmembrane</keyword>
<proteinExistence type="inferred from homology"/>
<evidence type="ECO:0000256" key="2">
    <source>
        <dbReference type="ARBA" id="ARBA00009765"/>
    </source>
</evidence>
<evidence type="ECO:0000256" key="4">
    <source>
        <dbReference type="ARBA" id="ARBA00022475"/>
    </source>
</evidence>
<dbReference type="Gene3D" id="1.20.58.340">
    <property type="entry name" value="Magnesium transport protein CorA, transmembrane region"/>
    <property type="match status" value="2"/>
</dbReference>
<sequence length="323" mass="35722">MDSLVSARAWRDGVPVEHAITRNDLVTAAHDPDTLVWVDLLAPEASELAEVAEELGLPVTAVEDALAPKERPKLIRHESHVFFTVYAVHRDGTRLGFSRVSGWMLPHALVTIRLDELFDVSTVERRWKDSPALLAAGAGGLVHGLLDTVVDGHFAAIQTLDDALEAIEDTLFDDRPTSTAFARSVYALRKDLVALRRIVLPMREVVSGLLRHPGTDAPVLRPWYDDLYDHVLRASEWTESLRDLVTSAFETNLSLTDARLNTIMKKLAGWAAIIAVPTAITGWFGQNIPFPGDGQPLGLWLSAALILVCSLALYVAFRRRDWL</sequence>
<evidence type="ECO:0000256" key="6">
    <source>
        <dbReference type="ARBA" id="ARBA00022989"/>
    </source>
</evidence>
<evidence type="ECO:0000313" key="10">
    <source>
        <dbReference type="Proteomes" id="UP001434337"/>
    </source>
</evidence>
<comment type="subcellular location">
    <subcellularLocation>
        <location evidence="1">Cell membrane</location>
        <topology evidence="1">Multi-pass membrane protein</topology>
    </subcellularLocation>
</comment>
<dbReference type="Proteomes" id="UP001434337">
    <property type="component" value="Chromosome"/>
</dbReference>